<feature type="domain" description="HTH gntR-type" evidence="4">
    <location>
        <begin position="13"/>
        <end position="81"/>
    </location>
</feature>
<comment type="caution">
    <text evidence="5">The sequence shown here is derived from an EMBL/GenBank/DDBJ whole genome shotgun (WGS) entry which is preliminary data.</text>
</comment>
<name>A0A964E5L8_9PROT</name>
<keyword evidence="3" id="KW-0804">Transcription</keyword>
<gene>
    <name evidence="5" type="ORF">ACELLULO517_20165</name>
</gene>
<dbReference type="Pfam" id="PF00392">
    <property type="entry name" value="GntR"/>
    <property type="match status" value="1"/>
</dbReference>
<reference evidence="5 6" key="1">
    <citation type="journal article" date="2021" name="Microorganisms">
        <title>Acidisoma silvae sp. nov. and Acidisomacellulosilytica sp. nov., Two Acidophilic Bacteria Isolated from Decaying Wood, Hydrolyzing Cellulose and Producing Poly-3-hydroxybutyrate.</title>
        <authorList>
            <person name="Mieszkin S."/>
            <person name="Pouder E."/>
            <person name="Uroz S."/>
            <person name="Simon-Colin C."/>
            <person name="Alain K."/>
        </authorList>
    </citation>
    <scope>NUCLEOTIDE SEQUENCE [LARGE SCALE GENOMIC DNA]</scope>
    <source>
        <strain evidence="5 6">HW T5.17</strain>
    </source>
</reference>
<evidence type="ECO:0000256" key="3">
    <source>
        <dbReference type="ARBA" id="ARBA00023163"/>
    </source>
</evidence>
<dbReference type="Proteomes" id="UP000721844">
    <property type="component" value="Unassembled WGS sequence"/>
</dbReference>
<dbReference type="GO" id="GO:0003700">
    <property type="term" value="F:DNA-binding transcription factor activity"/>
    <property type="evidence" value="ECO:0007669"/>
    <property type="project" value="InterPro"/>
</dbReference>
<dbReference type="SUPFAM" id="SSF46785">
    <property type="entry name" value="Winged helix' DNA-binding domain"/>
    <property type="match status" value="1"/>
</dbReference>
<dbReference type="AlphaFoldDB" id="A0A964E5L8"/>
<evidence type="ECO:0000259" key="4">
    <source>
        <dbReference type="PROSITE" id="PS50949"/>
    </source>
</evidence>
<accession>A0A964E5L8</accession>
<evidence type="ECO:0000256" key="1">
    <source>
        <dbReference type="ARBA" id="ARBA00023015"/>
    </source>
</evidence>
<evidence type="ECO:0000313" key="5">
    <source>
        <dbReference type="EMBL" id="MCB8882572.1"/>
    </source>
</evidence>
<dbReference type="PANTHER" id="PTHR38445">
    <property type="entry name" value="HTH-TYPE TRANSCRIPTIONAL REPRESSOR YTRA"/>
    <property type="match status" value="1"/>
</dbReference>
<organism evidence="5 6">
    <name type="scientific">Acidisoma cellulosilyticum</name>
    <dbReference type="NCBI Taxonomy" id="2802395"/>
    <lineage>
        <taxon>Bacteria</taxon>
        <taxon>Pseudomonadati</taxon>
        <taxon>Pseudomonadota</taxon>
        <taxon>Alphaproteobacteria</taxon>
        <taxon>Acetobacterales</taxon>
        <taxon>Acidocellaceae</taxon>
        <taxon>Acidisoma</taxon>
    </lineage>
</organism>
<dbReference type="PROSITE" id="PS50949">
    <property type="entry name" value="HTH_GNTR"/>
    <property type="match status" value="1"/>
</dbReference>
<protein>
    <submittedName>
        <fullName evidence="5">GntR family transcriptional regulator</fullName>
    </submittedName>
</protein>
<dbReference type="CDD" id="cd07377">
    <property type="entry name" value="WHTH_GntR"/>
    <property type="match status" value="1"/>
</dbReference>
<evidence type="ECO:0000256" key="2">
    <source>
        <dbReference type="ARBA" id="ARBA00023125"/>
    </source>
</evidence>
<dbReference type="EMBL" id="JAESVA010000008">
    <property type="protein sequence ID" value="MCB8882572.1"/>
    <property type="molecule type" value="Genomic_DNA"/>
</dbReference>
<evidence type="ECO:0000313" key="6">
    <source>
        <dbReference type="Proteomes" id="UP000721844"/>
    </source>
</evidence>
<proteinExistence type="predicted"/>
<keyword evidence="1" id="KW-0805">Transcription regulation</keyword>
<dbReference type="SMART" id="SM00345">
    <property type="entry name" value="HTH_GNTR"/>
    <property type="match status" value="1"/>
</dbReference>
<dbReference type="InterPro" id="IPR036390">
    <property type="entry name" value="WH_DNA-bd_sf"/>
</dbReference>
<dbReference type="GO" id="GO:0003677">
    <property type="term" value="F:DNA binding"/>
    <property type="evidence" value="ECO:0007669"/>
    <property type="project" value="UniProtKB-KW"/>
</dbReference>
<keyword evidence="6" id="KW-1185">Reference proteome</keyword>
<keyword evidence="2" id="KW-0238">DNA-binding</keyword>
<dbReference type="Gene3D" id="1.10.10.10">
    <property type="entry name" value="Winged helix-like DNA-binding domain superfamily/Winged helix DNA-binding domain"/>
    <property type="match status" value="1"/>
</dbReference>
<dbReference type="InterPro" id="IPR036388">
    <property type="entry name" value="WH-like_DNA-bd_sf"/>
</dbReference>
<dbReference type="PANTHER" id="PTHR38445:SF7">
    <property type="entry name" value="GNTR-FAMILY TRANSCRIPTIONAL REGULATOR"/>
    <property type="match status" value="1"/>
</dbReference>
<dbReference type="InterPro" id="IPR000524">
    <property type="entry name" value="Tscrpt_reg_HTH_GntR"/>
</dbReference>
<sequence length="334" mass="35582">MTMSFALDRSLPVLLGVQLRGRIKYGIACGELRPGERLPSVRELATQIGIAPMTVATVYRELKEVELLEGRGGSGTFVAWSGAEDKARRSGLQQLRARIDALLSDAEALGLDRPDILALVQTRLQARPSDGLRLVFVGVFATATRDYAAAVEARLPPGDRVTSVTVEALRCDPGLRLKAAGADLVLTIPDRRPEVAALLGPQAPALVAIGFLPAEHVRAALAALDPFARVAVVSLFPEWLVMMKAGVARFAPHVSQVATTVLDAPELGAVLASADVTVYATGAEAVLERLPEGFPSLEYRHSPDPGDIERSVLPMLHALRTKTAITVPQEVLCG</sequence>